<dbReference type="Proteomes" id="UP000268329">
    <property type="component" value="Chromosome"/>
</dbReference>
<keyword evidence="2" id="KW-1185">Reference proteome</keyword>
<evidence type="ECO:0000313" key="1">
    <source>
        <dbReference type="EMBL" id="AYN42515.1"/>
    </source>
</evidence>
<dbReference type="AlphaFoldDB" id="A0A3G2JM75"/>
<dbReference type="EMBL" id="CP033073">
    <property type="protein sequence ID" value="AYN42515.1"/>
    <property type="molecule type" value="Genomic_DNA"/>
</dbReference>
<dbReference type="KEGG" id="sdd:D9753_30610"/>
<evidence type="ECO:0000313" key="2">
    <source>
        <dbReference type="Proteomes" id="UP000268329"/>
    </source>
</evidence>
<protein>
    <submittedName>
        <fullName evidence="1">Uncharacterized protein</fullName>
    </submittedName>
</protein>
<dbReference type="RefSeq" id="WP_121789942.1">
    <property type="nucleotide sequence ID" value="NZ_CP033073.1"/>
</dbReference>
<name>A0A3G2JM75_9ACTN</name>
<gene>
    <name evidence="1" type="ORF">D9753_30610</name>
</gene>
<organism evidence="1 2">
    <name type="scientific">Streptomyces dangxiongensis</name>
    <dbReference type="NCBI Taxonomy" id="1442032"/>
    <lineage>
        <taxon>Bacteria</taxon>
        <taxon>Bacillati</taxon>
        <taxon>Actinomycetota</taxon>
        <taxon>Actinomycetes</taxon>
        <taxon>Kitasatosporales</taxon>
        <taxon>Streptomycetaceae</taxon>
        <taxon>Streptomyces</taxon>
    </lineage>
</organism>
<proteinExistence type="predicted"/>
<dbReference type="OrthoDB" id="3478947at2"/>
<reference evidence="1 2" key="1">
    <citation type="submission" date="2018-10" db="EMBL/GenBank/DDBJ databases">
        <title>The genome of Streptomyces dangxiongensis Z022.</title>
        <authorList>
            <person name="Zhang B."/>
        </authorList>
    </citation>
    <scope>NUCLEOTIDE SEQUENCE [LARGE SCALE GENOMIC DNA]</scope>
    <source>
        <strain evidence="1 2">Z022</strain>
    </source>
</reference>
<sequence>MDIATCLDLIDLLCAREFPAARGRTEHGESGPGYHIAALRTGGDLLGGADGGDGDGSERDETEAQYEADRDGLAERLGERWGQPHHLSLYSVFDRTVAGEDIAEPWAGLSGHVPDVKLWRAPGADRWVALGVSRWDKELPCQLLGIVTEADPP</sequence>
<accession>A0A3G2JM75</accession>